<protein>
    <submittedName>
        <fullName evidence="1">Uncharacterized protein</fullName>
    </submittedName>
</protein>
<gene>
    <name evidence="1" type="ORF">DET61_10920</name>
</gene>
<dbReference type="Proteomes" id="UP000253647">
    <property type="component" value="Unassembled WGS sequence"/>
</dbReference>
<reference evidence="1 2" key="1">
    <citation type="submission" date="2018-07" db="EMBL/GenBank/DDBJ databases">
        <title>Freshwater and sediment microbial communities from various areas in North America, analyzing microbe dynamics in response to fracking.</title>
        <authorList>
            <person name="Lamendella R."/>
        </authorList>
    </citation>
    <scope>NUCLEOTIDE SEQUENCE [LARGE SCALE GENOMIC DNA]</scope>
    <source>
        <strain evidence="1 2">105B</strain>
    </source>
</reference>
<organism evidence="1 2">
    <name type="scientific">Marinobacter nauticus</name>
    <name type="common">Marinobacter hydrocarbonoclasticus</name>
    <name type="synonym">Marinobacter aquaeolei</name>
    <dbReference type="NCBI Taxonomy" id="2743"/>
    <lineage>
        <taxon>Bacteria</taxon>
        <taxon>Pseudomonadati</taxon>
        <taxon>Pseudomonadota</taxon>
        <taxon>Gammaproteobacteria</taxon>
        <taxon>Pseudomonadales</taxon>
        <taxon>Marinobacteraceae</taxon>
        <taxon>Marinobacter</taxon>
    </lineage>
</organism>
<evidence type="ECO:0000313" key="2">
    <source>
        <dbReference type="Proteomes" id="UP000253647"/>
    </source>
</evidence>
<proteinExistence type="predicted"/>
<dbReference type="RefSeq" id="WP_328587880.1">
    <property type="nucleotide sequence ID" value="NZ_QPJI01000009.1"/>
</dbReference>
<accession>A0A368XGI7</accession>
<dbReference type="EMBL" id="QPJI01000009">
    <property type="protein sequence ID" value="RCW67110.1"/>
    <property type="molecule type" value="Genomic_DNA"/>
</dbReference>
<sequence length="72" mass="7950">MKAEDRVARTRLPSGISILGFVSLLIDVSSEMIRSLRLSAVADELTNLLAEAEANEMSYLSFADRLAEHELI</sequence>
<evidence type="ECO:0000313" key="1">
    <source>
        <dbReference type="EMBL" id="RCW67110.1"/>
    </source>
</evidence>
<dbReference type="AlphaFoldDB" id="A0A368XGI7"/>
<name>A0A368XGI7_MARNT</name>
<comment type="caution">
    <text evidence="1">The sequence shown here is derived from an EMBL/GenBank/DDBJ whole genome shotgun (WGS) entry which is preliminary data.</text>
</comment>